<evidence type="ECO:0000313" key="3">
    <source>
        <dbReference type="Proteomes" id="UP000051612"/>
    </source>
</evidence>
<protein>
    <submittedName>
        <fullName evidence="2">Uncharacterized protein</fullName>
    </submittedName>
</protein>
<organism evidence="2 3">
    <name type="scientific">Ligilactobacillus murinus DSM 20452 = NBRC 14221</name>
    <dbReference type="NCBI Taxonomy" id="1423772"/>
    <lineage>
        <taxon>Bacteria</taxon>
        <taxon>Bacillati</taxon>
        <taxon>Bacillota</taxon>
        <taxon>Bacilli</taxon>
        <taxon>Lactobacillales</taxon>
        <taxon>Lactobacillaceae</taxon>
        <taxon>Ligilactobacillus</taxon>
    </lineage>
</organism>
<dbReference type="AlphaFoldDB" id="A0A0R2AUZ4"/>
<reference evidence="2 3" key="1">
    <citation type="journal article" date="2015" name="Genome Announc.">
        <title>Expanding the biotechnology potential of lactobacilli through comparative genomics of 213 strains and associated genera.</title>
        <authorList>
            <person name="Sun Z."/>
            <person name="Harris H.M."/>
            <person name="McCann A."/>
            <person name="Guo C."/>
            <person name="Argimon S."/>
            <person name="Zhang W."/>
            <person name="Yang X."/>
            <person name="Jeffery I.B."/>
            <person name="Cooney J.C."/>
            <person name="Kagawa T.F."/>
            <person name="Liu W."/>
            <person name="Song Y."/>
            <person name="Salvetti E."/>
            <person name="Wrobel A."/>
            <person name="Rasinkangas P."/>
            <person name="Parkhill J."/>
            <person name="Rea M.C."/>
            <person name="O'Sullivan O."/>
            <person name="Ritari J."/>
            <person name="Douillard F.P."/>
            <person name="Paul Ross R."/>
            <person name="Yang R."/>
            <person name="Briner A.E."/>
            <person name="Felis G.E."/>
            <person name="de Vos W.M."/>
            <person name="Barrangou R."/>
            <person name="Klaenhammer T.R."/>
            <person name="Caufield P.W."/>
            <person name="Cui Y."/>
            <person name="Zhang H."/>
            <person name="O'Toole P.W."/>
        </authorList>
    </citation>
    <scope>NUCLEOTIDE SEQUENCE [LARGE SCALE GENOMIC DNA]</scope>
    <source>
        <strain evidence="2 3">DSM 20452</strain>
    </source>
</reference>
<comment type="caution">
    <text evidence="2">The sequence shown here is derived from an EMBL/GenBank/DDBJ whole genome shotgun (WGS) entry which is preliminary data.</text>
</comment>
<feature type="region of interest" description="Disordered" evidence="1">
    <location>
        <begin position="1"/>
        <end position="27"/>
    </location>
</feature>
<proteinExistence type="predicted"/>
<gene>
    <name evidence="2" type="ORF">FC48_GL001503</name>
</gene>
<dbReference type="Proteomes" id="UP000051612">
    <property type="component" value="Unassembled WGS sequence"/>
</dbReference>
<accession>A0A0R2AUZ4</accession>
<sequence length="59" mass="6932">MTERYVKSKLDSSNDTNEDKRPQLERNEVSDEICVLETVLENNTLLKYSKKVKIKTKTK</sequence>
<evidence type="ECO:0000256" key="1">
    <source>
        <dbReference type="SAM" id="MobiDB-lite"/>
    </source>
</evidence>
<name>A0A0R2AUZ4_9LACO</name>
<evidence type="ECO:0000313" key="2">
    <source>
        <dbReference type="EMBL" id="KRM71037.1"/>
    </source>
</evidence>
<dbReference type="EMBL" id="AYYN01000167">
    <property type="protein sequence ID" value="KRM71037.1"/>
    <property type="molecule type" value="Genomic_DNA"/>
</dbReference>